<accession>A0ABU9RJ24</accession>
<keyword evidence="2" id="KW-1185">Reference proteome</keyword>
<evidence type="ECO:0000313" key="2">
    <source>
        <dbReference type="Proteomes" id="UP001489897"/>
    </source>
</evidence>
<reference evidence="1 2" key="1">
    <citation type="submission" date="2024-01" db="EMBL/GenBank/DDBJ databases">
        <title>The diversity of rhizobia nodulating Mimosa spp. in eleven states of Brazil covering several biomes is determined by host plant, location, and edaphic factors.</title>
        <authorList>
            <person name="Rouws L."/>
            <person name="Barauna A."/>
            <person name="Beukes C."/>
            <person name="De Faria S.M."/>
            <person name="Gross E."/>
            <person name="Dos Reis Junior F.B."/>
            <person name="Simon M."/>
            <person name="Maluk M."/>
            <person name="Odee D.W."/>
            <person name="Kenicer G."/>
            <person name="Young J.P.W."/>
            <person name="Reis V.M."/>
            <person name="Zilli J."/>
            <person name="James E.K."/>
        </authorList>
    </citation>
    <scope>NUCLEOTIDE SEQUENCE [LARGE SCALE GENOMIC DNA]</scope>
    <source>
        <strain evidence="1 2">JPY167</strain>
    </source>
</reference>
<dbReference type="EMBL" id="JAYMRV010000001">
    <property type="protein sequence ID" value="MEM5419842.1"/>
    <property type="molecule type" value="Genomic_DNA"/>
</dbReference>
<sequence>MNTTAPLVITRETMRLFRSVKDCADIVGERHATALFKLVELARKQGQGIAVTTLPDGRGGEALVAKALSSASDWRVVK</sequence>
<dbReference type="Proteomes" id="UP001489897">
    <property type="component" value="Unassembled WGS sequence"/>
</dbReference>
<gene>
    <name evidence="1" type="ORF">VSR73_01985</name>
</gene>
<organism evidence="1 2">
    <name type="scientific">Paraburkholderia ferrariae</name>
    <dbReference type="NCBI Taxonomy" id="386056"/>
    <lineage>
        <taxon>Bacteria</taxon>
        <taxon>Pseudomonadati</taxon>
        <taxon>Pseudomonadota</taxon>
        <taxon>Betaproteobacteria</taxon>
        <taxon>Burkholderiales</taxon>
        <taxon>Burkholderiaceae</taxon>
        <taxon>Paraburkholderia</taxon>
    </lineage>
</organism>
<evidence type="ECO:0000313" key="1">
    <source>
        <dbReference type="EMBL" id="MEM5419842.1"/>
    </source>
</evidence>
<protein>
    <submittedName>
        <fullName evidence="1">Uncharacterized protein</fullName>
    </submittedName>
</protein>
<proteinExistence type="predicted"/>
<dbReference type="RefSeq" id="WP_342945641.1">
    <property type="nucleotide sequence ID" value="NZ_JAYMRV010000001.1"/>
</dbReference>
<comment type="caution">
    <text evidence="1">The sequence shown here is derived from an EMBL/GenBank/DDBJ whole genome shotgun (WGS) entry which is preliminary data.</text>
</comment>
<name>A0ABU9RJ24_9BURK</name>